<keyword evidence="5" id="KW-1003">Cell membrane</keyword>
<keyword evidence="5" id="KW-0653">Protein transport</keyword>
<name>A0ABS5B0J5_9STRE</name>
<dbReference type="EMBL" id="PRDG01000001">
    <property type="protein sequence ID" value="MBP2622350.1"/>
    <property type="molecule type" value="Genomic_DNA"/>
</dbReference>
<reference evidence="6 7" key="1">
    <citation type="submission" date="2018-02" db="EMBL/GenBank/DDBJ databases">
        <title>Draft genome sequence of Streptococcus oricebi CCUG 70868T type strain.</title>
        <authorList>
            <person name="Mendez V."/>
            <person name="Salva-Serra F."/>
            <person name="Jaen-Luchoro D."/>
            <person name="Gonzales-Siles L."/>
            <person name="Karlsson R."/>
            <person name="Engstrom-Jakobsson H."/>
            <person name="Busquets A."/>
            <person name="Gomila M."/>
            <person name="Pineiro-Iglesias B."/>
            <person name="Bennasar-Figueras A."/>
            <person name="Seeger M."/>
            <person name="Moore E."/>
        </authorList>
    </citation>
    <scope>NUCLEOTIDE SEQUENCE [LARGE SCALE GENOMIC DNA]</scope>
    <source>
        <strain evidence="6 7">CCUG 70868</strain>
    </source>
</reference>
<evidence type="ECO:0000256" key="2">
    <source>
        <dbReference type="ARBA" id="ARBA00022692"/>
    </source>
</evidence>
<dbReference type="NCBIfam" id="TIGR00945">
    <property type="entry name" value="tatC"/>
    <property type="match status" value="1"/>
</dbReference>
<keyword evidence="3 5" id="KW-1133">Transmembrane helix</keyword>
<feature type="transmembrane region" description="Helical" evidence="5">
    <location>
        <begin position="20"/>
        <end position="42"/>
    </location>
</feature>
<evidence type="ECO:0000256" key="4">
    <source>
        <dbReference type="ARBA" id="ARBA00023136"/>
    </source>
</evidence>
<gene>
    <name evidence="5 6" type="primary">tatC</name>
    <name evidence="6" type="ORF">C4K46_00150</name>
</gene>
<evidence type="ECO:0000313" key="6">
    <source>
        <dbReference type="EMBL" id="MBP2622350.1"/>
    </source>
</evidence>
<proteinExistence type="inferred from homology"/>
<evidence type="ECO:0000256" key="1">
    <source>
        <dbReference type="ARBA" id="ARBA00004141"/>
    </source>
</evidence>
<feature type="transmembrane region" description="Helical" evidence="5">
    <location>
        <begin position="212"/>
        <end position="231"/>
    </location>
</feature>
<evidence type="ECO:0000256" key="3">
    <source>
        <dbReference type="ARBA" id="ARBA00022989"/>
    </source>
</evidence>
<dbReference type="Proteomes" id="UP001519296">
    <property type="component" value="Unassembled WGS sequence"/>
</dbReference>
<keyword evidence="4 5" id="KW-0472">Membrane</keyword>
<comment type="function">
    <text evidence="5">Part of the twin-arginine translocation (Tat) system that transports large folded proteins containing a characteristic twin-arginine motif in their signal peptide across membranes.</text>
</comment>
<sequence>MTKREQLTVVEHLSEFRTRFLLVLAWFLLVFILAFCFSGNLYQWLTSHFQQKLIVLGPNDILWIYVRLASLVAFSLTLPFLVYQVWEFVRPALKDSEAKAIFAYIPASFVSFVLGLAFGFYLVSPAILNLLLSLGDQLFDVRLTAQSYLTFIFHTSLPMAILFELPVIVAFLTSIGLLKPKFLVQYRRYAYFILLVIAVVITPADFVSDLTMTAPLIFIFELSLVLSKMIYRKKERRERN</sequence>
<dbReference type="RefSeq" id="WP_209626193.1">
    <property type="nucleotide sequence ID" value="NZ_PRDG01000001.1"/>
</dbReference>
<feature type="transmembrane region" description="Helical" evidence="5">
    <location>
        <begin position="189"/>
        <end position="206"/>
    </location>
</feature>
<dbReference type="Pfam" id="PF00902">
    <property type="entry name" value="TatC"/>
    <property type="match status" value="1"/>
</dbReference>
<dbReference type="InterPro" id="IPR002033">
    <property type="entry name" value="TatC"/>
</dbReference>
<feature type="transmembrane region" description="Helical" evidence="5">
    <location>
        <begin position="62"/>
        <end position="89"/>
    </location>
</feature>
<keyword evidence="2 5" id="KW-0812">Transmembrane</keyword>
<dbReference type="HAMAP" id="MF_00902">
    <property type="entry name" value="TatC"/>
    <property type="match status" value="1"/>
</dbReference>
<keyword evidence="7" id="KW-1185">Reference proteome</keyword>
<comment type="subunit">
    <text evidence="5">Forms a complex with TatA.</text>
</comment>
<organism evidence="6 7">
    <name type="scientific">Streptococcus oricebi</name>
    <dbReference type="NCBI Taxonomy" id="1547447"/>
    <lineage>
        <taxon>Bacteria</taxon>
        <taxon>Bacillati</taxon>
        <taxon>Bacillota</taxon>
        <taxon>Bacilli</taxon>
        <taxon>Lactobacillales</taxon>
        <taxon>Streptococcaceae</taxon>
        <taxon>Streptococcus</taxon>
    </lineage>
</organism>
<evidence type="ECO:0000313" key="7">
    <source>
        <dbReference type="Proteomes" id="UP001519296"/>
    </source>
</evidence>
<evidence type="ECO:0000256" key="5">
    <source>
        <dbReference type="HAMAP-Rule" id="MF_00902"/>
    </source>
</evidence>
<protein>
    <recommendedName>
        <fullName evidence="5">Sec-independent protein translocase protein TatC</fullName>
    </recommendedName>
</protein>
<accession>A0ABS5B0J5</accession>
<comment type="similarity">
    <text evidence="5">Belongs to the TatC family.</text>
</comment>
<comment type="subcellular location">
    <subcellularLocation>
        <location evidence="5">Cell membrane</location>
        <topology evidence="5">Multi-pass membrane protein</topology>
    </subcellularLocation>
    <subcellularLocation>
        <location evidence="1">Membrane</location>
        <topology evidence="1">Multi-pass membrane protein</topology>
    </subcellularLocation>
</comment>
<keyword evidence="5" id="KW-0813">Transport</keyword>
<dbReference type="PANTHER" id="PTHR30371:SF4">
    <property type="entry name" value="SEC-INDEPENDENT PROTEIN TRANSLOCASE PROTEIN TATCD"/>
    <property type="match status" value="1"/>
</dbReference>
<comment type="caution">
    <text evidence="6">The sequence shown here is derived from an EMBL/GenBank/DDBJ whole genome shotgun (WGS) entry which is preliminary data.</text>
</comment>
<keyword evidence="5" id="KW-0811">Translocation</keyword>
<dbReference type="PRINTS" id="PR01840">
    <property type="entry name" value="TATCFAMILY"/>
</dbReference>
<feature type="transmembrane region" description="Helical" evidence="5">
    <location>
        <begin position="101"/>
        <end position="128"/>
    </location>
</feature>
<dbReference type="PANTHER" id="PTHR30371">
    <property type="entry name" value="SEC-INDEPENDENT PROTEIN TRANSLOCASE PROTEIN TATC"/>
    <property type="match status" value="1"/>
</dbReference>
<feature type="transmembrane region" description="Helical" evidence="5">
    <location>
        <begin position="148"/>
        <end position="177"/>
    </location>
</feature>